<evidence type="ECO:0000313" key="1">
    <source>
        <dbReference type="EMBL" id="MCG2577345.1"/>
    </source>
</evidence>
<comment type="caution">
    <text evidence="1">The sequence shown here is derived from an EMBL/GenBank/DDBJ whole genome shotgun (WGS) entry which is preliminary data.</text>
</comment>
<accession>A0ABS9K2H5</accession>
<gene>
    <name evidence="1" type="ORF">LZ012_10095</name>
</gene>
<dbReference type="RefSeq" id="WP_275710329.1">
    <property type="nucleotide sequence ID" value="NZ_JAKLTN010000002.1"/>
</dbReference>
<organism evidence="1 2">
    <name type="scientific">Dechloromonas hankyongensis</name>
    <dbReference type="NCBI Taxonomy" id="2908002"/>
    <lineage>
        <taxon>Bacteria</taxon>
        <taxon>Pseudomonadati</taxon>
        <taxon>Pseudomonadota</taxon>
        <taxon>Betaproteobacteria</taxon>
        <taxon>Rhodocyclales</taxon>
        <taxon>Azonexaceae</taxon>
        <taxon>Dechloromonas</taxon>
    </lineage>
</organism>
<sequence>MTTSASIILIKNEFIATLGDGRRIERSELREMAAALASAGVHACDVQFEWNGSVGQRMITAGQQVAMRAEIRRQERLAQKGLAVAA</sequence>
<proteinExistence type="predicted"/>
<reference evidence="1" key="1">
    <citation type="submission" date="2022-01" db="EMBL/GenBank/DDBJ databases">
        <authorList>
            <person name="Jo J.-H."/>
            <person name="Im W.-T."/>
        </authorList>
    </citation>
    <scope>NUCLEOTIDE SEQUENCE</scope>
    <source>
        <strain evidence="1">XY25</strain>
    </source>
</reference>
<evidence type="ECO:0000313" key="2">
    <source>
        <dbReference type="Proteomes" id="UP001165384"/>
    </source>
</evidence>
<dbReference type="EMBL" id="JAKLTN010000002">
    <property type="protein sequence ID" value="MCG2577345.1"/>
    <property type="molecule type" value="Genomic_DNA"/>
</dbReference>
<protein>
    <submittedName>
        <fullName evidence="1">Uncharacterized protein</fullName>
    </submittedName>
</protein>
<keyword evidence="2" id="KW-1185">Reference proteome</keyword>
<name>A0ABS9K2H5_9RHOO</name>
<dbReference type="Proteomes" id="UP001165384">
    <property type="component" value="Unassembled WGS sequence"/>
</dbReference>